<dbReference type="Gene3D" id="3.30.70.270">
    <property type="match status" value="1"/>
</dbReference>
<dbReference type="GO" id="GO:0005886">
    <property type="term" value="C:plasma membrane"/>
    <property type="evidence" value="ECO:0007669"/>
    <property type="project" value="TreeGrafter"/>
</dbReference>
<dbReference type="CDD" id="cd01949">
    <property type="entry name" value="GGDEF"/>
    <property type="match status" value="1"/>
</dbReference>
<organism evidence="2">
    <name type="scientific">hydrothermal vent metagenome</name>
    <dbReference type="NCBI Taxonomy" id="652676"/>
    <lineage>
        <taxon>unclassified sequences</taxon>
        <taxon>metagenomes</taxon>
        <taxon>ecological metagenomes</taxon>
    </lineage>
</organism>
<dbReference type="InterPro" id="IPR035965">
    <property type="entry name" value="PAS-like_dom_sf"/>
</dbReference>
<gene>
    <name evidence="2" type="ORF">MNB_SV-6-501</name>
</gene>
<dbReference type="InterPro" id="IPR029787">
    <property type="entry name" value="Nucleotide_cyclase"/>
</dbReference>
<protein>
    <submittedName>
        <fullName evidence="2">Diguanylate cyclase/phosphodiesterase (GGDEF &amp; EAL domains) with PAS/PAC sensor(S)</fullName>
    </submittedName>
</protein>
<dbReference type="GO" id="GO:0052621">
    <property type="term" value="F:diguanylate cyclase activity"/>
    <property type="evidence" value="ECO:0007669"/>
    <property type="project" value="TreeGrafter"/>
</dbReference>
<dbReference type="SMART" id="SM00267">
    <property type="entry name" value="GGDEF"/>
    <property type="match status" value="1"/>
</dbReference>
<evidence type="ECO:0000313" key="2">
    <source>
        <dbReference type="EMBL" id="SFV62733.1"/>
    </source>
</evidence>
<name>A0A1W1CAI5_9ZZZZ</name>
<accession>A0A1W1CAI5</accession>
<dbReference type="Gene3D" id="3.30.450.20">
    <property type="entry name" value="PAS domain"/>
    <property type="match status" value="1"/>
</dbReference>
<dbReference type="FunFam" id="3.30.70.270:FF:000001">
    <property type="entry name" value="Diguanylate cyclase domain protein"/>
    <property type="match status" value="1"/>
</dbReference>
<dbReference type="EMBL" id="FPHC01000067">
    <property type="protein sequence ID" value="SFV62733.1"/>
    <property type="molecule type" value="Genomic_DNA"/>
</dbReference>
<proteinExistence type="predicted"/>
<dbReference type="Pfam" id="PF00990">
    <property type="entry name" value="GGDEF"/>
    <property type="match status" value="1"/>
</dbReference>
<reference evidence="2" key="1">
    <citation type="submission" date="2016-10" db="EMBL/GenBank/DDBJ databases">
        <authorList>
            <person name="de Groot N.N."/>
        </authorList>
    </citation>
    <scope>NUCLEOTIDE SEQUENCE</scope>
</reference>
<dbReference type="AlphaFoldDB" id="A0A1W1CAI5"/>
<dbReference type="NCBIfam" id="TIGR00254">
    <property type="entry name" value="GGDEF"/>
    <property type="match status" value="1"/>
</dbReference>
<feature type="domain" description="GGDEF" evidence="1">
    <location>
        <begin position="165"/>
        <end position="301"/>
    </location>
</feature>
<sequence length="304" mass="35064">MLNNVDYLLDFIDDFPIGIISLDTTTEHIVLYNKYLLQMIGWPLSEIDTMDKWFRVAYPDDEYRANIMKEWGEIVDEAESQNKPYSRCMEAKVACKNGTFKWFSVRYYRKGHLVYGIFIDITERKKAEKKLKNLSLIDPLTGIHNRRYFNIEYYKKWREAQRTEIPLSLIVCDIDNFKKINDTFGHIVGDQVIVAFAKAISSTLKRSTDFVARYGGEEFVVVSYDCDENSALELCKLIKSNIDQVSIPSIKSSNHHLSMSFGISTTIPNPNITAQQFLNSADQAMYRAKKTGKDKIVIGKLESL</sequence>
<evidence type="ECO:0000259" key="1">
    <source>
        <dbReference type="PROSITE" id="PS50887"/>
    </source>
</evidence>
<dbReference type="InterPro" id="IPR050469">
    <property type="entry name" value="Diguanylate_Cyclase"/>
</dbReference>
<dbReference type="SUPFAM" id="SSF55073">
    <property type="entry name" value="Nucleotide cyclase"/>
    <property type="match status" value="1"/>
</dbReference>
<dbReference type="InterPro" id="IPR000160">
    <property type="entry name" value="GGDEF_dom"/>
</dbReference>
<dbReference type="GO" id="GO:1902201">
    <property type="term" value="P:negative regulation of bacterial-type flagellum-dependent cell motility"/>
    <property type="evidence" value="ECO:0007669"/>
    <property type="project" value="TreeGrafter"/>
</dbReference>
<dbReference type="GO" id="GO:0043709">
    <property type="term" value="P:cell adhesion involved in single-species biofilm formation"/>
    <property type="evidence" value="ECO:0007669"/>
    <property type="project" value="TreeGrafter"/>
</dbReference>
<dbReference type="PANTHER" id="PTHR45138">
    <property type="entry name" value="REGULATORY COMPONENTS OF SENSORY TRANSDUCTION SYSTEM"/>
    <property type="match status" value="1"/>
</dbReference>
<dbReference type="PROSITE" id="PS50887">
    <property type="entry name" value="GGDEF"/>
    <property type="match status" value="1"/>
</dbReference>
<dbReference type="SUPFAM" id="SSF55785">
    <property type="entry name" value="PYP-like sensor domain (PAS domain)"/>
    <property type="match status" value="1"/>
</dbReference>
<dbReference type="InterPro" id="IPR043128">
    <property type="entry name" value="Rev_trsase/Diguanyl_cyclase"/>
</dbReference>
<dbReference type="PANTHER" id="PTHR45138:SF9">
    <property type="entry name" value="DIGUANYLATE CYCLASE DGCM-RELATED"/>
    <property type="match status" value="1"/>
</dbReference>